<reference evidence="5" key="2">
    <citation type="submission" date="2021-04" db="EMBL/GenBank/DDBJ databases">
        <authorList>
            <person name="Gilroy R."/>
        </authorList>
    </citation>
    <scope>NUCLEOTIDE SEQUENCE</scope>
    <source>
        <strain evidence="5">ChiHjej13B12-24818</strain>
    </source>
</reference>
<dbReference type="PANTHER" id="PTHR30036">
    <property type="entry name" value="D-XYLOSE-BINDING PERIPLASMIC PROTEIN"/>
    <property type="match status" value="1"/>
</dbReference>
<dbReference type="InterPro" id="IPR028082">
    <property type="entry name" value="Peripla_BP_I"/>
</dbReference>
<dbReference type="InterPro" id="IPR025997">
    <property type="entry name" value="SBP_2_dom"/>
</dbReference>
<dbReference type="Gene3D" id="3.40.50.2300">
    <property type="match status" value="2"/>
</dbReference>
<name>A0A9D2LGZ0_9MICO</name>
<dbReference type="PROSITE" id="PS51318">
    <property type="entry name" value="TAT"/>
    <property type="match status" value="1"/>
</dbReference>
<organism evidence="5 6">
    <name type="scientific">Candidatus Brachybacterium merdavium</name>
    <dbReference type="NCBI Taxonomy" id="2838513"/>
    <lineage>
        <taxon>Bacteria</taxon>
        <taxon>Bacillati</taxon>
        <taxon>Actinomycetota</taxon>
        <taxon>Actinomycetes</taxon>
        <taxon>Micrococcales</taxon>
        <taxon>Dermabacteraceae</taxon>
        <taxon>Brachybacterium</taxon>
    </lineage>
</organism>
<dbReference type="InterPro" id="IPR049784">
    <property type="entry name" value="ChvE-like"/>
</dbReference>
<feature type="signal peptide" evidence="3">
    <location>
        <begin position="1"/>
        <end position="21"/>
    </location>
</feature>
<dbReference type="CDD" id="cd19994">
    <property type="entry name" value="PBP1_ChvE"/>
    <property type="match status" value="1"/>
</dbReference>
<dbReference type="SUPFAM" id="SSF53822">
    <property type="entry name" value="Periplasmic binding protein-like I"/>
    <property type="match status" value="1"/>
</dbReference>
<dbReference type="EMBL" id="DWZH01000137">
    <property type="protein sequence ID" value="HJB12070.1"/>
    <property type="molecule type" value="Genomic_DNA"/>
</dbReference>
<proteinExistence type="predicted"/>
<keyword evidence="2 3" id="KW-0732">Signal</keyword>
<dbReference type="GO" id="GO:0030246">
    <property type="term" value="F:carbohydrate binding"/>
    <property type="evidence" value="ECO:0007669"/>
    <property type="project" value="TreeGrafter"/>
</dbReference>
<feature type="chain" id="PRO_5039161563" evidence="3">
    <location>
        <begin position="22"/>
        <end position="384"/>
    </location>
</feature>
<dbReference type="PROSITE" id="PS51257">
    <property type="entry name" value="PROKAR_LIPOPROTEIN"/>
    <property type="match status" value="1"/>
</dbReference>
<dbReference type="Pfam" id="PF13407">
    <property type="entry name" value="Peripla_BP_4"/>
    <property type="match status" value="1"/>
</dbReference>
<accession>A0A9D2LGZ0</accession>
<protein>
    <submittedName>
        <fullName evidence="5">Sugar-binding protein</fullName>
    </submittedName>
</protein>
<dbReference type="PANTHER" id="PTHR30036:SF1">
    <property type="entry name" value="D-XYLOSE-BINDING PERIPLASMIC PROTEIN"/>
    <property type="match status" value="1"/>
</dbReference>
<feature type="domain" description="Periplasmic binding protein" evidence="4">
    <location>
        <begin position="44"/>
        <end position="331"/>
    </location>
</feature>
<comment type="caution">
    <text evidence="5">The sequence shown here is derived from an EMBL/GenBank/DDBJ whole genome shotgun (WGS) entry which is preliminary data.</text>
</comment>
<reference evidence="5" key="1">
    <citation type="journal article" date="2021" name="PeerJ">
        <title>Extensive microbial diversity within the chicken gut microbiome revealed by metagenomics and culture.</title>
        <authorList>
            <person name="Gilroy R."/>
            <person name="Ravi A."/>
            <person name="Getino M."/>
            <person name="Pursley I."/>
            <person name="Horton D.L."/>
            <person name="Alikhan N.F."/>
            <person name="Baker D."/>
            <person name="Gharbi K."/>
            <person name="Hall N."/>
            <person name="Watson M."/>
            <person name="Adriaenssens E.M."/>
            <person name="Foster-Nyarko E."/>
            <person name="Jarju S."/>
            <person name="Secka A."/>
            <person name="Antonio M."/>
            <person name="Oren A."/>
            <person name="Chaudhuri R.R."/>
            <person name="La Ragione R."/>
            <person name="Hildebrand F."/>
            <person name="Pallen M.J."/>
        </authorList>
    </citation>
    <scope>NUCLEOTIDE SEQUENCE</scope>
    <source>
        <strain evidence="5">ChiHjej13B12-24818</strain>
    </source>
</reference>
<dbReference type="AlphaFoldDB" id="A0A9D2LGZ0"/>
<sequence>MHNRRMFLLGAAGTAAAVTLAACGGEGAGSGGPDPDAEPSDLTVGVVMPTQTYERWVSDGNNIKEGLEEKGYTVDMQYADDDIPTQQQQLDQMITQEVDVLIIASIDGSALSAQLDAAAAAGIPTIAYDRLLTDSENVDFYVTFDNYEVGVNQANSLLYGLGLLDENFEPADDAPEGPLSIELFAGSLDDNNAHLFWEGAIDTLQPYLDDGTLEVPSGQMDIDQAATQRWEQETAQTRMENLLTTHYTGGKELHGVLAPADPLSRGIINALQNDGRGPSIEEGLPVVTGQDSEIASIKLIADGIQHSTIFKDTRDLAEQAIVAAESFLEGGEPEANDTETYDNGMKVVPSYLLEVQMVLEENYEEIMIDSGYYTEEEVESGQTE</sequence>
<evidence type="ECO:0000256" key="3">
    <source>
        <dbReference type="SAM" id="SignalP"/>
    </source>
</evidence>
<comment type="subcellular location">
    <subcellularLocation>
        <location evidence="1">Cell envelope</location>
    </subcellularLocation>
</comment>
<evidence type="ECO:0000313" key="5">
    <source>
        <dbReference type="EMBL" id="HJB12070.1"/>
    </source>
</evidence>
<dbReference type="GO" id="GO:0030288">
    <property type="term" value="C:outer membrane-bounded periplasmic space"/>
    <property type="evidence" value="ECO:0007669"/>
    <property type="project" value="TreeGrafter"/>
</dbReference>
<evidence type="ECO:0000256" key="2">
    <source>
        <dbReference type="ARBA" id="ARBA00022729"/>
    </source>
</evidence>
<evidence type="ECO:0000259" key="4">
    <source>
        <dbReference type="Pfam" id="PF13407"/>
    </source>
</evidence>
<dbReference type="InterPro" id="IPR050555">
    <property type="entry name" value="Bact_Solute-Bind_Prot2"/>
</dbReference>
<dbReference type="InterPro" id="IPR006311">
    <property type="entry name" value="TAT_signal"/>
</dbReference>
<gene>
    <name evidence="5" type="ORF">H9786_16350</name>
</gene>
<evidence type="ECO:0000313" key="6">
    <source>
        <dbReference type="Proteomes" id="UP000823823"/>
    </source>
</evidence>
<dbReference type="NCBIfam" id="NF040907">
    <property type="entry name" value="ChvE"/>
    <property type="match status" value="1"/>
</dbReference>
<dbReference type="Proteomes" id="UP000823823">
    <property type="component" value="Unassembled WGS sequence"/>
</dbReference>
<evidence type="ECO:0000256" key="1">
    <source>
        <dbReference type="ARBA" id="ARBA00004196"/>
    </source>
</evidence>